<evidence type="ECO:0000313" key="3">
    <source>
        <dbReference type="EMBL" id="MDX6805186.1"/>
    </source>
</evidence>
<comment type="function">
    <text evidence="2">Allows the formation of correctly charged Asn-tRNA(Asn) or Gln-tRNA(Gln) through the transamidation of misacylated Asp-tRNA(Asn) or Glu-tRNA(Gln) in organisms which lack either or both of asparaginyl-tRNA or glutaminyl-tRNA synthetases. The reaction takes place in the presence of glutamine and ATP through an activated phospho-Asp-tRNA(Asn) or phospho-Glu-tRNA(Gln).</text>
</comment>
<name>A0ABU4RQY1_9HYPH</name>
<evidence type="ECO:0000313" key="4">
    <source>
        <dbReference type="Proteomes" id="UP001274321"/>
    </source>
</evidence>
<dbReference type="InterPro" id="IPR036113">
    <property type="entry name" value="Asp/Glu-ADT_sf_sub_c"/>
</dbReference>
<dbReference type="Pfam" id="PF02686">
    <property type="entry name" value="GatC"/>
    <property type="match status" value="1"/>
</dbReference>
<sequence length="95" mass="10339">MAVDEALVRRVAKLARIAVTDSEVPHLAGELNAILNFVEELSEVDVEGIEPMTSVTPMKIPMREDKVTAGGEPERVLANAPVREGNFFVVPKVVE</sequence>
<dbReference type="RefSeq" id="WP_319843313.1">
    <property type="nucleotide sequence ID" value="NZ_JAXAFJ010000002.1"/>
</dbReference>
<keyword evidence="2" id="KW-0547">Nucleotide-binding</keyword>
<evidence type="ECO:0000256" key="1">
    <source>
        <dbReference type="ARBA" id="ARBA00022598"/>
    </source>
</evidence>
<keyword evidence="2" id="KW-0067">ATP-binding</keyword>
<dbReference type="PANTHER" id="PTHR15004">
    <property type="entry name" value="GLUTAMYL-TRNA(GLN) AMIDOTRANSFERASE SUBUNIT C, MITOCHONDRIAL"/>
    <property type="match status" value="1"/>
</dbReference>
<dbReference type="NCBIfam" id="TIGR00135">
    <property type="entry name" value="gatC"/>
    <property type="match status" value="1"/>
</dbReference>
<keyword evidence="2" id="KW-0648">Protein biosynthesis</keyword>
<proteinExistence type="inferred from homology"/>
<keyword evidence="4" id="KW-1185">Reference proteome</keyword>
<comment type="caution">
    <text evidence="3">The sequence shown here is derived from an EMBL/GenBank/DDBJ whole genome shotgun (WGS) entry which is preliminary data.</text>
</comment>
<dbReference type="EC" id="6.3.5.-" evidence="2"/>
<evidence type="ECO:0000256" key="2">
    <source>
        <dbReference type="HAMAP-Rule" id="MF_00122"/>
    </source>
</evidence>
<dbReference type="HAMAP" id="MF_00122">
    <property type="entry name" value="GatC"/>
    <property type="match status" value="1"/>
</dbReference>
<protein>
    <recommendedName>
        <fullName evidence="2">Aspartyl/glutamyl-tRNA(Asn/Gln) amidotransferase subunit C</fullName>
        <shortName evidence="2">Asp/Glu-ADT subunit C</shortName>
        <ecNumber evidence="2">6.3.5.-</ecNumber>
    </recommendedName>
</protein>
<dbReference type="SUPFAM" id="SSF141000">
    <property type="entry name" value="Glu-tRNAGln amidotransferase C subunit"/>
    <property type="match status" value="1"/>
</dbReference>
<dbReference type="PANTHER" id="PTHR15004:SF0">
    <property type="entry name" value="GLUTAMYL-TRNA(GLN) AMIDOTRANSFERASE SUBUNIT C, MITOCHONDRIAL"/>
    <property type="match status" value="1"/>
</dbReference>
<dbReference type="Gene3D" id="1.10.20.60">
    <property type="entry name" value="Glu-tRNAGln amidotransferase C subunit, N-terminal domain"/>
    <property type="match status" value="1"/>
</dbReference>
<reference evidence="3 4" key="1">
    <citation type="submission" date="2023-11" db="EMBL/GenBank/DDBJ databases">
        <authorList>
            <person name="Bao R."/>
        </authorList>
    </citation>
    <scope>NUCLEOTIDE SEQUENCE [LARGE SCALE GENOMIC DNA]</scope>
    <source>
        <strain evidence="3 4">PJ23</strain>
    </source>
</reference>
<organism evidence="3 4">
    <name type="scientific">Terrihabitans rhizophilus</name>
    <dbReference type="NCBI Taxonomy" id="3092662"/>
    <lineage>
        <taxon>Bacteria</taxon>
        <taxon>Pseudomonadati</taxon>
        <taxon>Pseudomonadota</taxon>
        <taxon>Alphaproteobacteria</taxon>
        <taxon>Hyphomicrobiales</taxon>
        <taxon>Terrihabitans</taxon>
    </lineage>
</organism>
<comment type="subunit">
    <text evidence="2">Heterotrimer of A, B and C subunits.</text>
</comment>
<gene>
    <name evidence="2 3" type="primary">gatC</name>
    <name evidence="3" type="ORF">SCD90_03825</name>
</gene>
<dbReference type="EMBL" id="JAXAFJ010000002">
    <property type="protein sequence ID" value="MDX6805186.1"/>
    <property type="molecule type" value="Genomic_DNA"/>
</dbReference>
<dbReference type="Proteomes" id="UP001274321">
    <property type="component" value="Unassembled WGS sequence"/>
</dbReference>
<keyword evidence="1 2" id="KW-0436">Ligase</keyword>
<comment type="catalytic activity">
    <reaction evidence="2">
        <text>L-aspartyl-tRNA(Asn) + L-glutamine + ATP + H2O = L-asparaginyl-tRNA(Asn) + L-glutamate + ADP + phosphate + 2 H(+)</text>
        <dbReference type="Rhea" id="RHEA:14513"/>
        <dbReference type="Rhea" id="RHEA-COMP:9674"/>
        <dbReference type="Rhea" id="RHEA-COMP:9677"/>
        <dbReference type="ChEBI" id="CHEBI:15377"/>
        <dbReference type="ChEBI" id="CHEBI:15378"/>
        <dbReference type="ChEBI" id="CHEBI:29985"/>
        <dbReference type="ChEBI" id="CHEBI:30616"/>
        <dbReference type="ChEBI" id="CHEBI:43474"/>
        <dbReference type="ChEBI" id="CHEBI:58359"/>
        <dbReference type="ChEBI" id="CHEBI:78515"/>
        <dbReference type="ChEBI" id="CHEBI:78516"/>
        <dbReference type="ChEBI" id="CHEBI:456216"/>
    </reaction>
</comment>
<dbReference type="InterPro" id="IPR003837">
    <property type="entry name" value="GatC"/>
</dbReference>
<accession>A0ABU4RQY1</accession>
<comment type="similarity">
    <text evidence="2">Belongs to the GatC family.</text>
</comment>
<comment type="catalytic activity">
    <reaction evidence="2">
        <text>L-glutamyl-tRNA(Gln) + L-glutamine + ATP + H2O = L-glutaminyl-tRNA(Gln) + L-glutamate + ADP + phosphate + H(+)</text>
        <dbReference type="Rhea" id="RHEA:17521"/>
        <dbReference type="Rhea" id="RHEA-COMP:9681"/>
        <dbReference type="Rhea" id="RHEA-COMP:9684"/>
        <dbReference type="ChEBI" id="CHEBI:15377"/>
        <dbReference type="ChEBI" id="CHEBI:15378"/>
        <dbReference type="ChEBI" id="CHEBI:29985"/>
        <dbReference type="ChEBI" id="CHEBI:30616"/>
        <dbReference type="ChEBI" id="CHEBI:43474"/>
        <dbReference type="ChEBI" id="CHEBI:58359"/>
        <dbReference type="ChEBI" id="CHEBI:78520"/>
        <dbReference type="ChEBI" id="CHEBI:78521"/>
        <dbReference type="ChEBI" id="CHEBI:456216"/>
    </reaction>
</comment>